<protein>
    <submittedName>
        <fullName evidence="2">Uncharacterized protein</fullName>
    </submittedName>
</protein>
<evidence type="ECO:0000313" key="3">
    <source>
        <dbReference type="Proteomes" id="UP000241639"/>
    </source>
</evidence>
<accession>A0A2T4YYX8</accession>
<evidence type="ECO:0000313" key="2">
    <source>
        <dbReference type="EMBL" id="PTM52191.1"/>
    </source>
</evidence>
<comment type="caution">
    <text evidence="2">The sequence shown here is derived from an EMBL/GenBank/DDBJ whole genome shotgun (WGS) entry which is preliminary data.</text>
</comment>
<dbReference type="EMBL" id="PZZP01000006">
    <property type="protein sequence ID" value="PTM52191.1"/>
    <property type="molecule type" value="Genomic_DNA"/>
</dbReference>
<proteinExistence type="predicted"/>
<evidence type="ECO:0000256" key="1">
    <source>
        <dbReference type="SAM" id="MobiDB-lite"/>
    </source>
</evidence>
<dbReference type="AlphaFoldDB" id="A0A2T4YYX8"/>
<dbReference type="Proteomes" id="UP000241639">
    <property type="component" value="Unassembled WGS sequence"/>
</dbReference>
<feature type="region of interest" description="Disordered" evidence="1">
    <location>
        <begin position="1"/>
        <end position="23"/>
    </location>
</feature>
<organism evidence="2 3">
    <name type="scientific">Desmospora activa DSM 45169</name>
    <dbReference type="NCBI Taxonomy" id="1121389"/>
    <lineage>
        <taxon>Bacteria</taxon>
        <taxon>Bacillati</taxon>
        <taxon>Bacillota</taxon>
        <taxon>Bacilli</taxon>
        <taxon>Bacillales</taxon>
        <taxon>Thermoactinomycetaceae</taxon>
        <taxon>Desmospora</taxon>
    </lineage>
</organism>
<keyword evidence="3" id="KW-1185">Reference proteome</keyword>
<name>A0A2T4YYX8_9BACL</name>
<reference evidence="2 3" key="1">
    <citation type="submission" date="2018-04" db="EMBL/GenBank/DDBJ databases">
        <title>Genomic Encyclopedia of Archaeal and Bacterial Type Strains, Phase II (KMG-II): from individual species to whole genera.</title>
        <authorList>
            <person name="Goeker M."/>
        </authorList>
    </citation>
    <scope>NUCLEOTIDE SEQUENCE [LARGE SCALE GENOMIC DNA]</scope>
    <source>
        <strain evidence="2 3">DSM 45169</strain>
    </source>
</reference>
<sequence>MKKTVRQPGALATNQTPPITNRPCLMYHRPQKERIHIFFQFWVVDGKVAIQ</sequence>
<gene>
    <name evidence="2" type="ORF">C8J48_3738</name>
</gene>